<dbReference type="AlphaFoldDB" id="A0A942YI15"/>
<dbReference type="Pfam" id="PF14390">
    <property type="entry name" value="DUF4420"/>
    <property type="match status" value="1"/>
</dbReference>
<dbReference type="RefSeq" id="WP_213125576.1">
    <property type="nucleotide sequence ID" value="NZ_JAGYPG010000002.1"/>
</dbReference>
<protein>
    <submittedName>
        <fullName evidence="1">PD-(D/E)XK motif protein</fullName>
    </submittedName>
</protein>
<dbReference type="InterPro" id="IPR025534">
    <property type="entry name" value="DUF4420"/>
</dbReference>
<proteinExistence type="predicted"/>
<evidence type="ECO:0000313" key="2">
    <source>
        <dbReference type="Proteomes" id="UP000681414"/>
    </source>
</evidence>
<sequence length="304" mass="35031">MRLVQEIRSGFASLRSGRALPLTEVGNYPAYVLRIGTSYGVVIEVSPDVKINERFSNVRYATEEYEIDGRRINFLYLSSDMEHLRNEFANICGALVDPGEKGIEREKIVKAPLKWWEQMKELLGNRNVDSSPYNVLGEMVAYYYLITNGKEVNWIGQINGSVDFESNDMDYEVKSTTMRYDSMIQISSQFQLQAGKDIKIFFLRFEESAHGTSIDDLVEMLVKAGADRNKIEESLICGGYEKYSTGRNRKYKLLEMRLYDVNERFPTIIRERFADYGIPQNVVKINYTIDLDGLEYKDLTVSLI</sequence>
<reference evidence="1 2" key="1">
    <citation type="submission" date="2021-05" db="EMBL/GenBank/DDBJ databases">
        <title>Novel Bacillus species.</title>
        <authorList>
            <person name="Liu G."/>
        </authorList>
    </citation>
    <scope>NUCLEOTIDE SEQUENCE [LARGE SCALE GENOMIC DNA]</scope>
    <source>
        <strain evidence="2">FJAT-49780</strain>
    </source>
</reference>
<gene>
    <name evidence="1" type="ORF">KHA97_15370</name>
</gene>
<dbReference type="EMBL" id="JAGYPG010000002">
    <property type="protein sequence ID" value="MBS4196444.1"/>
    <property type="molecule type" value="Genomic_DNA"/>
</dbReference>
<organism evidence="1 2">
    <name type="scientific">Lederbergia citri</name>
    <dbReference type="NCBI Taxonomy" id="2833580"/>
    <lineage>
        <taxon>Bacteria</taxon>
        <taxon>Bacillati</taxon>
        <taxon>Bacillota</taxon>
        <taxon>Bacilli</taxon>
        <taxon>Bacillales</taxon>
        <taxon>Bacillaceae</taxon>
        <taxon>Lederbergia</taxon>
    </lineage>
</organism>
<comment type="caution">
    <text evidence="1">The sequence shown here is derived from an EMBL/GenBank/DDBJ whole genome shotgun (WGS) entry which is preliminary data.</text>
</comment>
<name>A0A942YI15_9BACI</name>
<keyword evidence="2" id="KW-1185">Reference proteome</keyword>
<dbReference type="Proteomes" id="UP000681414">
    <property type="component" value="Unassembled WGS sequence"/>
</dbReference>
<evidence type="ECO:0000313" key="1">
    <source>
        <dbReference type="EMBL" id="MBS4196444.1"/>
    </source>
</evidence>
<accession>A0A942YI15</accession>